<gene>
    <name evidence="1" type="ORF">LOK49_LG06G01100</name>
</gene>
<proteinExistence type="predicted"/>
<comment type="caution">
    <text evidence="1">The sequence shown here is derived from an EMBL/GenBank/DDBJ whole genome shotgun (WGS) entry which is preliminary data.</text>
</comment>
<name>A0ACC0HCA0_9ERIC</name>
<sequence length="129" mass="14907">MVFGKRKHVDDAPKNFEDEEDMMMYEDISTSDDESVEEIDAIQNDKDGCNIGAQARNFTLSREKQVDMKSKPLLDEVIMKGVASRKNLGGAKRWEYSRLENMRASTMYIHKLLVEGDHVQRKELHEVTL</sequence>
<accession>A0ACC0HCA0</accession>
<evidence type="ECO:0000313" key="2">
    <source>
        <dbReference type="Proteomes" id="UP001060215"/>
    </source>
</evidence>
<evidence type="ECO:0000313" key="1">
    <source>
        <dbReference type="EMBL" id="KAI8010498.1"/>
    </source>
</evidence>
<dbReference type="EMBL" id="CM045762">
    <property type="protein sequence ID" value="KAI8010498.1"/>
    <property type="molecule type" value="Genomic_DNA"/>
</dbReference>
<reference evidence="1 2" key="1">
    <citation type="journal article" date="2022" name="Plant J.">
        <title>Chromosome-level genome of Camellia lanceoleosa provides a valuable resource for understanding genome evolution and self-incompatibility.</title>
        <authorList>
            <person name="Gong W."/>
            <person name="Xiao S."/>
            <person name="Wang L."/>
            <person name="Liao Z."/>
            <person name="Chang Y."/>
            <person name="Mo W."/>
            <person name="Hu G."/>
            <person name="Li W."/>
            <person name="Zhao G."/>
            <person name="Zhu H."/>
            <person name="Hu X."/>
            <person name="Ji K."/>
            <person name="Xiang X."/>
            <person name="Song Q."/>
            <person name="Yuan D."/>
            <person name="Jin S."/>
            <person name="Zhang L."/>
        </authorList>
    </citation>
    <scope>NUCLEOTIDE SEQUENCE [LARGE SCALE GENOMIC DNA]</scope>
    <source>
        <strain evidence="1">SQ_2022a</strain>
    </source>
</reference>
<protein>
    <submittedName>
        <fullName evidence="1">Uncharacterized protein</fullName>
    </submittedName>
</protein>
<keyword evidence="2" id="KW-1185">Reference proteome</keyword>
<dbReference type="Proteomes" id="UP001060215">
    <property type="component" value="Chromosome 5"/>
</dbReference>
<organism evidence="1 2">
    <name type="scientific">Camellia lanceoleosa</name>
    <dbReference type="NCBI Taxonomy" id="1840588"/>
    <lineage>
        <taxon>Eukaryota</taxon>
        <taxon>Viridiplantae</taxon>
        <taxon>Streptophyta</taxon>
        <taxon>Embryophyta</taxon>
        <taxon>Tracheophyta</taxon>
        <taxon>Spermatophyta</taxon>
        <taxon>Magnoliopsida</taxon>
        <taxon>eudicotyledons</taxon>
        <taxon>Gunneridae</taxon>
        <taxon>Pentapetalae</taxon>
        <taxon>asterids</taxon>
        <taxon>Ericales</taxon>
        <taxon>Theaceae</taxon>
        <taxon>Camellia</taxon>
    </lineage>
</organism>